<protein>
    <submittedName>
        <fullName evidence="1">Uncharacterized protein</fullName>
    </submittedName>
</protein>
<dbReference type="Proteomes" id="UP000323560">
    <property type="component" value="Plasmid unnamed1"/>
</dbReference>
<evidence type="ECO:0000313" key="2">
    <source>
        <dbReference type="Proteomes" id="UP000323560"/>
    </source>
</evidence>
<dbReference type="EMBL" id="CP043044">
    <property type="protein sequence ID" value="QEH97834.1"/>
    <property type="molecule type" value="Genomic_DNA"/>
</dbReference>
<sequence>MENYKENFDDFMMGINGDNAIGIWWALGLSNHDELSLEEKFFLFKEFFCFAIKRNKILEYNTEKEVAIFSRDSPEIVFDRIFSDFPWDKVDKNSSDENRFFDVYMHVKVTGWATLCEGTYLFLPE</sequence>
<geneLocation type="plasmid" evidence="1 2">
    <name>unnamed1</name>
</geneLocation>
<dbReference type="AlphaFoldDB" id="A0AAP9JJX4"/>
<reference evidence="1 2" key="1">
    <citation type="submission" date="2019-08" db="EMBL/GenBank/DDBJ databases">
        <title>Gluconobacter frateurii HD924 genome.</title>
        <authorList>
            <person name="Liu Y."/>
            <person name="Zhang P."/>
        </authorList>
    </citation>
    <scope>NUCLEOTIDE SEQUENCE [LARGE SCALE GENOMIC DNA]</scope>
    <source>
        <strain evidence="1 2">HD924</strain>
        <plasmid evidence="1 2">unnamed1</plasmid>
    </source>
</reference>
<proteinExistence type="predicted"/>
<organism evidence="1 2">
    <name type="scientific">Gluconobacter thailandicus</name>
    <dbReference type="NCBI Taxonomy" id="257438"/>
    <lineage>
        <taxon>Bacteria</taxon>
        <taxon>Pseudomonadati</taxon>
        <taxon>Pseudomonadota</taxon>
        <taxon>Alphaproteobacteria</taxon>
        <taxon>Acetobacterales</taxon>
        <taxon>Acetobacteraceae</taxon>
        <taxon>Gluconobacter</taxon>
    </lineage>
</organism>
<accession>A0AAP9JJX4</accession>
<gene>
    <name evidence="1" type="ORF">FXF46_16210</name>
</gene>
<name>A0AAP9JJX4_GLUTH</name>
<dbReference type="KEGG" id="gti:FXF46_16210"/>
<dbReference type="RefSeq" id="WP_148621313.1">
    <property type="nucleotide sequence ID" value="NZ_CP043044.1"/>
</dbReference>
<evidence type="ECO:0000313" key="1">
    <source>
        <dbReference type="EMBL" id="QEH97834.1"/>
    </source>
</evidence>
<keyword evidence="1" id="KW-0614">Plasmid</keyword>